<feature type="domain" description="Nucleolar 27S pre-rRNA processing Urb2/Npa2 C-terminal" evidence="1">
    <location>
        <begin position="600"/>
        <end position="829"/>
    </location>
</feature>
<sequence>MAAAALRLRYMLQTSVHAWNIIDDQDDLAEVFSEVFAADDCLPEYTVEIFRYLLHDGSCRNVQRGQIIFNAVLNYLEVHLLPREPSPILWLGRSSQLSSDGGGCGFAAVALLKLILDRNLEVVNAFASSAQQERLVNLLHLAFVESGHEDAEHGWSLITIVHEGLHSAHFWEQKQILSSFFVVQHAKTAFLDTIDIVELRKNPKSLSAYHTENHILEAVKAYTLLLYAPSECLPKASRNNFIRRAVILDFLLGSVSIVFARQAVQVVRTFLNRIFDLLGTWEHETSGKYLHHLITSPVPSSAEQVTGDLVQGHLVTAFRAAVRGNAEVLLGAIKFCIKQPIEGWLLSNDSDIPLRGTTQRLVDIALSEPSVSTSPRDLVDHLSSLFEHVLDQLHPMLHHLASGNVIEQDEITSHHDVLLLWGRVITLGRSLNHHKTPSPGLGTQIVKAIGPFLLSRVSEDPIISKFSSAVHALLISELKLFSGEEREDRESHLQLIVTTYVAFEHSSISRGRHDLDENMSKLLRTLPSPEFFSCLQFVLETISSGEITLDMTACLIHLMSLAMLNAPENTLKTAQTHVKECLNIFVNNAKLSNIQVTRLAMLTFISDLCSKRPASVRLQNVISIWILLSRLLAGSKAHDSMTNVVVFHEIISIIDALVRLRRDLVITTLPQLGNIMRQLVFALRSPRPLLGAKQRAIVADALPAWINPSYPLGVEESKLLSRLLTSLSAKTLIRVHGPPTELQKPESLARPLSKHVACVLQAYLDVLNDPLCVLSAEVRRELQPGLFVVCDMLNEYTRDALMVSALDAGGKAAMQGLWREYEKQRYTGKG</sequence>
<dbReference type="Proteomes" id="UP001203297">
    <property type="component" value="Unassembled WGS sequence"/>
</dbReference>
<proteinExistence type="predicted"/>
<keyword evidence="3" id="KW-1185">Reference proteome</keyword>
<reference evidence="2" key="1">
    <citation type="journal article" date="2022" name="New Phytol.">
        <title>Evolutionary transition to the ectomycorrhizal habit in the genomes of a hyperdiverse lineage of mushroom-forming fungi.</title>
        <authorList>
            <person name="Looney B."/>
            <person name="Miyauchi S."/>
            <person name="Morin E."/>
            <person name="Drula E."/>
            <person name="Courty P.E."/>
            <person name="Kohler A."/>
            <person name="Kuo A."/>
            <person name="LaButti K."/>
            <person name="Pangilinan J."/>
            <person name="Lipzen A."/>
            <person name="Riley R."/>
            <person name="Andreopoulos W."/>
            <person name="He G."/>
            <person name="Johnson J."/>
            <person name="Nolan M."/>
            <person name="Tritt A."/>
            <person name="Barry K.W."/>
            <person name="Grigoriev I.V."/>
            <person name="Nagy L.G."/>
            <person name="Hibbett D."/>
            <person name="Henrissat B."/>
            <person name="Matheny P.B."/>
            <person name="Labbe J."/>
            <person name="Martin F.M."/>
        </authorList>
    </citation>
    <scope>NUCLEOTIDE SEQUENCE</scope>
    <source>
        <strain evidence="2">BPL690</strain>
    </source>
</reference>
<dbReference type="AlphaFoldDB" id="A0AAD4MEZ7"/>
<comment type="caution">
    <text evidence="2">The sequence shown here is derived from an EMBL/GenBank/DDBJ whole genome shotgun (WGS) entry which is preliminary data.</text>
</comment>
<dbReference type="InterPro" id="IPR016024">
    <property type="entry name" value="ARM-type_fold"/>
</dbReference>
<dbReference type="EMBL" id="WTXG01000001">
    <property type="protein sequence ID" value="KAI0307579.1"/>
    <property type="molecule type" value="Genomic_DNA"/>
</dbReference>
<organism evidence="2 3">
    <name type="scientific">Multifurca ochricompacta</name>
    <dbReference type="NCBI Taxonomy" id="376703"/>
    <lineage>
        <taxon>Eukaryota</taxon>
        <taxon>Fungi</taxon>
        <taxon>Dikarya</taxon>
        <taxon>Basidiomycota</taxon>
        <taxon>Agaricomycotina</taxon>
        <taxon>Agaricomycetes</taxon>
        <taxon>Russulales</taxon>
        <taxon>Russulaceae</taxon>
        <taxon>Multifurca</taxon>
    </lineage>
</organism>
<name>A0AAD4MEZ7_9AGAM</name>
<evidence type="ECO:0000313" key="3">
    <source>
        <dbReference type="Proteomes" id="UP001203297"/>
    </source>
</evidence>
<dbReference type="InterPro" id="IPR018849">
    <property type="entry name" value="Urb2/Npa2_C"/>
</dbReference>
<evidence type="ECO:0000259" key="1">
    <source>
        <dbReference type="Pfam" id="PF10441"/>
    </source>
</evidence>
<dbReference type="Pfam" id="PF10441">
    <property type="entry name" value="Urb2"/>
    <property type="match status" value="1"/>
</dbReference>
<accession>A0AAD4MEZ7</accession>
<gene>
    <name evidence="2" type="ORF">B0F90DRAFT_24805</name>
</gene>
<protein>
    <submittedName>
        <fullName evidence="2">Urb2/Npa2 family-domain-containing protein</fullName>
    </submittedName>
</protein>
<dbReference type="SUPFAM" id="SSF48371">
    <property type="entry name" value="ARM repeat"/>
    <property type="match status" value="1"/>
</dbReference>
<evidence type="ECO:0000313" key="2">
    <source>
        <dbReference type="EMBL" id="KAI0307579.1"/>
    </source>
</evidence>